<name>A0AC35UD76_9BILA</name>
<protein>
    <submittedName>
        <fullName evidence="2">MARVEL domain-containing protein</fullName>
    </submittedName>
</protein>
<evidence type="ECO:0000313" key="2">
    <source>
        <dbReference type="WBParaSite" id="RSKR_0001038575.1"/>
    </source>
</evidence>
<organism evidence="1 2">
    <name type="scientific">Rhabditophanes sp. KR3021</name>
    <dbReference type="NCBI Taxonomy" id="114890"/>
    <lineage>
        <taxon>Eukaryota</taxon>
        <taxon>Metazoa</taxon>
        <taxon>Ecdysozoa</taxon>
        <taxon>Nematoda</taxon>
        <taxon>Chromadorea</taxon>
        <taxon>Rhabditida</taxon>
        <taxon>Tylenchina</taxon>
        <taxon>Panagrolaimomorpha</taxon>
        <taxon>Strongyloidoidea</taxon>
        <taxon>Alloionematidae</taxon>
        <taxon>Rhabditophanes</taxon>
    </lineage>
</organism>
<dbReference type="Proteomes" id="UP000095286">
    <property type="component" value="Unplaced"/>
</dbReference>
<sequence>MVIRYTCATTFLRLFKLLLCIVSATLILLGPTVLCQTLTESEYPPVQDTTCSFQYIKVSDWDLSTSGIYGQWALIIIPFVYSLIIIYTLVSHVCLSKQKAVLFLGFLVYFITGCVEMYFALWYFSPDTLAGFHLEDLDDSVIQGWIASSSLLFLAAFLSLVDMAFVHHREHYSDSQDF</sequence>
<evidence type="ECO:0000313" key="1">
    <source>
        <dbReference type="Proteomes" id="UP000095286"/>
    </source>
</evidence>
<accession>A0AC35UD76</accession>
<proteinExistence type="predicted"/>
<dbReference type="WBParaSite" id="RSKR_0001038575.1">
    <property type="protein sequence ID" value="RSKR_0001038575.1"/>
    <property type="gene ID" value="RSKR_0001038575"/>
</dbReference>
<reference evidence="2" key="1">
    <citation type="submission" date="2016-11" db="UniProtKB">
        <authorList>
            <consortium name="WormBaseParasite"/>
        </authorList>
    </citation>
    <scope>IDENTIFICATION</scope>
    <source>
        <strain evidence="2">KR3021</strain>
    </source>
</reference>